<dbReference type="KEGG" id="pno:SNOG_02605"/>
<evidence type="ECO:0000313" key="2">
    <source>
        <dbReference type="Proteomes" id="UP000663193"/>
    </source>
</evidence>
<dbReference type="EMBL" id="CP069027">
    <property type="protein sequence ID" value="QRC94861.1"/>
    <property type="molecule type" value="Genomic_DNA"/>
</dbReference>
<evidence type="ECO:0000313" key="1">
    <source>
        <dbReference type="EMBL" id="QRC94861.1"/>
    </source>
</evidence>
<gene>
    <name evidence="1" type="ORF">JI435_026050</name>
</gene>
<dbReference type="RefSeq" id="XP_001793204.1">
    <property type="nucleotide sequence ID" value="XM_001793152.1"/>
</dbReference>
<dbReference type="OrthoDB" id="3666780at2759"/>
<dbReference type="VEuPathDB" id="FungiDB:JI435_026050"/>
<dbReference type="AlphaFoldDB" id="A0A7U2I010"/>
<dbReference type="Proteomes" id="UP000663193">
    <property type="component" value="Chromosome 5"/>
</dbReference>
<reference evidence="2" key="1">
    <citation type="journal article" date="2021" name="BMC Genomics">
        <title>Chromosome-level genome assembly and manually-curated proteome of model necrotroph Parastagonospora nodorum Sn15 reveals a genome-wide trove of candidate effector homologs, and redundancy of virulence-related functions within an accessory chromosome.</title>
        <authorList>
            <person name="Bertazzoni S."/>
            <person name="Jones D.A.B."/>
            <person name="Phan H.T."/>
            <person name="Tan K.-C."/>
            <person name="Hane J.K."/>
        </authorList>
    </citation>
    <scope>NUCLEOTIDE SEQUENCE [LARGE SCALE GENOMIC DNA]</scope>
    <source>
        <strain evidence="2">SN15 / ATCC MYA-4574 / FGSC 10173)</strain>
    </source>
</reference>
<accession>A0A7U2I010</accession>
<name>A0A7U2I010_PHANO</name>
<sequence length="329" mass="37773">MSQSQSRLLQLPAEIRNNVYDYLFKDPDKVIPHTGDTSNQLKLVCWQLYHETAWLEVRLNDILIMIQDSSEQPGPAQQLVTFHSRGYPIGSDRHLQTVVLKQNFINNSLIGRSFSKNPLEDPSGHIAPVSESHTTFLQLADICRASPQLKVRYILPGFFLDENRPDAALYFILQGVFYTCAIREGNDFKLLWNLPALAFAGANIAARANLWLRYQHCKTKVQLEMEVIRHRRGQYVQSLLGEEAEEEIRDFLARGGYQTIHRHVFERLRLPNLKFFPTCTKFDEAEFKRLLLNSASASPTAAAMLNDLVAQNLVDFWVTKARKWVEEGI</sequence>
<keyword evidence="2" id="KW-1185">Reference proteome</keyword>
<protein>
    <submittedName>
        <fullName evidence="1">Uncharacterized protein</fullName>
    </submittedName>
</protein>
<organism evidence="1 2">
    <name type="scientific">Phaeosphaeria nodorum (strain SN15 / ATCC MYA-4574 / FGSC 10173)</name>
    <name type="common">Glume blotch fungus</name>
    <name type="synonym">Parastagonospora nodorum</name>
    <dbReference type="NCBI Taxonomy" id="321614"/>
    <lineage>
        <taxon>Eukaryota</taxon>
        <taxon>Fungi</taxon>
        <taxon>Dikarya</taxon>
        <taxon>Ascomycota</taxon>
        <taxon>Pezizomycotina</taxon>
        <taxon>Dothideomycetes</taxon>
        <taxon>Pleosporomycetidae</taxon>
        <taxon>Pleosporales</taxon>
        <taxon>Pleosporineae</taxon>
        <taxon>Phaeosphaeriaceae</taxon>
        <taxon>Parastagonospora</taxon>
    </lineage>
</organism>
<proteinExistence type="predicted"/>